<reference evidence="2" key="1">
    <citation type="journal article" date="2013" name="Science">
        <title>The Amborella genome and the evolution of flowering plants.</title>
        <authorList>
            <consortium name="Amborella Genome Project"/>
        </authorList>
    </citation>
    <scope>NUCLEOTIDE SEQUENCE [LARGE SCALE GENOMIC DNA]</scope>
</reference>
<sequence>RIRRRRCRIDRFVVVYESERGGRRRRIDDCACSIQRKIDGLVVVYESEQGGRRRKINDFA</sequence>
<proteinExistence type="predicted"/>
<dbReference type="Proteomes" id="UP000017836">
    <property type="component" value="Unassembled WGS sequence"/>
</dbReference>
<dbReference type="Gramene" id="ERN09823">
    <property type="protein sequence ID" value="ERN09823"/>
    <property type="gene ID" value="AMTR_s00013p00027010"/>
</dbReference>
<name>W1PP37_AMBTC</name>
<organism evidence="1 2">
    <name type="scientific">Amborella trichopoda</name>
    <dbReference type="NCBI Taxonomy" id="13333"/>
    <lineage>
        <taxon>Eukaryota</taxon>
        <taxon>Viridiplantae</taxon>
        <taxon>Streptophyta</taxon>
        <taxon>Embryophyta</taxon>
        <taxon>Tracheophyta</taxon>
        <taxon>Spermatophyta</taxon>
        <taxon>Magnoliopsida</taxon>
        <taxon>Amborellales</taxon>
        <taxon>Amborellaceae</taxon>
        <taxon>Amborella</taxon>
    </lineage>
</organism>
<protein>
    <submittedName>
        <fullName evidence="1">Uncharacterized protein</fullName>
    </submittedName>
</protein>
<keyword evidence="2" id="KW-1185">Reference proteome</keyword>
<evidence type="ECO:0000313" key="1">
    <source>
        <dbReference type="EMBL" id="ERN09823.1"/>
    </source>
</evidence>
<dbReference type="EMBL" id="KI392979">
    <property type="protein sequence ID" value="ERN09823.1"/>
    <property type="molecule type" value="Genomic_DNA"/>
</dbReference>
<gene>
    <name evidence="1" type="ORF">AMTR_s00013p00027010</name>
</gene>
<evidence type="ECO:0000313" key="2">
    <source>
        <dbReference type="Proteomes" id="UP000017836"/>
    </source>
</evidence>
<dbReference type="AlphaFoldDB" id="W1PP37"/>
<feature type="non-terminal residue" evidence="1">
    <location>
        <position position="1"/>
    </location>
</feature>
<accession>W1PP37</accession>
<dbReference type="HOGENOM" id="CLU_2948694_0_0_1"/>